<protein>
    <submittedName>
        <fullName evidence="2">Putative membrane protein</fullName>
    </submittedName>
</protein>
<dbReference type="AlphaFoldDB" id="A0A0D8BT72"/>
<sequence>MSAYEIHGFFLVFLIYFQLFHIVKTKDTDYVYAIIPTLSGLILVYTSIFDFIDLYMSFLVLVVVSILCIVIFFRLQVKEIKREWRSKKDT</sequence>
<dbReference type="Proteomes" id="UP000032522">
    <property type="component" value="Unassembled WGS sequence"/>
</dbReference>
<dbReference type="PATRIC" id="fig|1462.6.peg.2494"/>
<evidence type="ECO:0000256" key="1">
    <source>
        <dbReference type="SAM" id="Phobius"/>
    </source>
</evidence>
<proteinExistence type="predicted"/>
<keyword evidence="1" id="KW-0472">Membrane</keyword>
<gene>
    <name evidence="2" type="ORF">LG52_2228</name>
</gene>
<evidence type="ECO:0000313" key="3">
    <source>
        <dbReference type="Proteomes" id="UP000032522"/>
    </source>
</evidence>
<organism evidence="2 3">
    <name type="scientific">Geobacillus kaustophilus</name>
    <dbReference type="NCBI Taxonomy" id="1462"/>
    <lineage>
        <taxon>Bacteria</taxon>
        <taxon>Bacillati</taxon>
        <taxon>Bacillota</taxon>
        <taxon>Bacilli</taxon>
        <taxon>Bacillales</taxon>
        <taxon>Anoxybacillaceae</taxon>
        <taxon>Geobacillus</taxon>
        <taxon>Geobacillus thermoleovorans group</taxon>
    </lineage>
</organism>
<evidence type="ECO:0000313" key="2">
    <source>
        <dbReference type="EMBL" id="KJE27361.1"/>
    </source>
</evidence>
<name>A0A0D8BT72_GEOKU</name>
<dbReference type="EMBL" id="JYBP01000003">
    <property type="protein sequence ID" value="KJE27361.1"/>
    <property type="molecule type" value="Genomic_DNA"/>
</dbReference>
<accession>A0A0D8BT72</accession>
<reference evidence="2 3" key="1">
    <citation type="submission" date="2015-01" db="EMBL/GenBank/DDBJ databases">
        <authorList>
            <person name="Filippidou S."/>
            <person name="Jeanneret N."/>
            <person name="Russel-Delif L."/>
            <person name="Junier T."/>
            <person name="Wunderlin T."/>
            <person name="Molina V."/>
            <person name="Johnson S.L."/>
            <person name="Davenport K.W."/>
            <person name="Chain P.S."/>
            <person name="Dorador C."/>
            <person name="Junier P."/>
        </authorList>
    </citation>
    <scope>NUCLEOTIDE SEQUENCE [LARGE SCALE GENOMIC DNA]</scope>
    <source>
        <strain evidence="2 3">Et7/4</strain>
    </source>
</reference>
<keyword evidence="1" id="KW-0812">Transmembrane</keyword>
<feature type="transmembrane region" description="Helical" evidence="1">
    <location>
        <begin position="54"/>
        <end position="75"/>
    </location>
</feature>
<keyword evidence="1" id="KW-1133">Transmembrane helix</keyword>
<feature type="transmembrane region" description="Helical" evidence="1">
    <location>
        <begin position="6"/>
        <end position="23"/>
    </location>
</feature>
<comment type="caution">
    <text evidence="2">The sequence shown here is derived from an EMBL/GenBank/DDBJ whole genome shotgun (WGS) entry which is preliminary data.</text>
</comment>
<feature type="transmembrane region" description="Helical" evidence="1">
    <location>
        <begin position="30"/>
        <end position="48"/>
    </location>
</feature>